<dbReference type="RefSeq" id="WP_117392581.1">
    <property type="nucleotide sequence ID" value="NZ_QWDC01000002.1"/>
</dbReference>
<dbReference type="EMBL" id="QWDC01000002">
    <property type="protein sequence ID" value="RFZ92872.1"/>
    <property type="molecule type" value="Genomic_DNA"/>
</dbReference>
<feature type="region of interest" description="Disordered" evidence="1">
    <location>
        <begin position="70"/>
        <end position="91"/>
    </location>
</feature>
<keyword evidence="3" id="KW-1185">Reference proteome</keyword>
<sequence length="91" mass="9598">MGTRFFCPDLIAELLPGCSSAELRVELLELLRYASKGGIEEKGDACIQNIALLFDQLIALVAALEAMQRGGGAPHSQSDPDVGLKRGGLNG</sequence>
<dbReference type="Proteomes" id="UP000264217">
    <property type="component" value="Unassembled WGS sequence"/>
</dbReference>
<evidence type="ECO:0000313" key="2">
    <source>
        <dbReference type="EMBL" id="RFZ92872.1"/>
    </source>
</evidence>
<comment type="caution">
    <text evidence="2">The sequence shown here is derived from an EMBL/GenBank/DDBJ whole genome shotgun (WGS) entry which is preliminary data.</text>
</comment>
<organism evidence="2 3">
    <name type="scientific">Mucilaginibacter conchicola</name>
    <dbReference type="NCBI Taxonomy" id="2303333"/>
    <lineage>
        <taxon>Bacteria</taxon>
        <taxon>Pseudomonadati</taxon>
        <taxon>Bacteroidota</taxon>
        <taxon>Sphingobacteriia</taxon>
        <taxon>Sphingobacteriales</taxon>
        <taxon>Sphingobacteriaceae</taxon>
        <taxon>Mucilaginibacter</taxon>
    </lineage>
</organism>
<evidence type="ECO:0000313" key="3">
    <source>
        <dbReference type="Proteomes" id="UP000264217"/>
    </source>
</evidence>
<accession>A0A372NUV0</accession>
<proteinExistence type="predicted"/>
<name>A0A372NUV0_9SPHI</name>
<gene>
    <name evidence="2" type="ORF">D0C36_15895</name>
</gene>
<reference evidence="2 3" key="1">
    <citation type="submission" date="2018-08" db="EMBL/GenBank/DDBJ databases">
        <title>Mucilaginibacter sp. MYSH2.</title>
        <authorList>
            <person name="Seo T."/>
        </authorList>
    </citation>
    <scope>NUCLEOTIDE SEQUENCE [LARGE SCALE GENOMIC DNA]</scope>
    <source>
        <strain evidence="2 3">MYSH2</strain>
    </source>
</reference>
<evidence type="ECO:0000256" key="1">
    <source>
        <dbReference type="SAM" id="MobiDB-lite"/>
    </source>
</evidence>
<protein>
    <submittedName>
        <fullName evidence="2">Uncharacterized protein</fullName>
    </submittedName>
</protein>
<dbReference type="AlphaFoldDB" id="A0A372NUV0"/>